<dbReference type="InterPro" id="IPR029058">
    <property type="entry name" value="AB_hydrolase_fold"/>
</dbReference>
<dbReference type="PANTHER" id="PTHR33840">
    <property type="match status" value="1"/>
</dbReference>
<keyword evidence="3" id="KW-1185">Reference proteome</keyword>
<dbReference type="EMBL" id="OMOQ01000004">
    <property type="protein sequence ID" value="SPH24682.1"/>
    <property type="molecule type" value="Genomic_DNA"/>
</dbReference>
<evidence type="ECO:0000313" key="2">
    <source>
        <dbReference type="EMBL" id="SPH24682.1"/>
    </source>
</evidence>
<reference evidence="2 3" key="1">
    <citation type="submission" date="2018-03" db="EMBL/GenBank/DDBJ databases">
        <authorList>
            <person name="Keele B.F."/>
        </authorList>
    </citation>
    <scope>NUCLEOTIDE SEQUENCE [LARGE SCALE GENOMIC DNA]</scope>
    <source>
        <strain evidence="2 3">CECT 8626</strain>
    </source>
</reference>
<evidence type="ECO:0000259" key="1">
    <source>
        <dbReference type="Pfam" id="PF09994"/>
    </source>
</evidence>
<sequence length="359" mass="41308">MTRLTDKLLRLLRIGRRVETRHAVPGRGPTDHVVLLDGTLSTLDDGHETNVGLIYKLLRAQPASARLSLYYEAGVQWHMWRHTADVAMGRGINRQIRRAYGWLATRYRPGDRIFLIGYSRGAYAVRSLAGIIDQVGLLQANHATERNIRLAYRYYQRETESRFESIFRRRFCHEKAEIEMIGVFDTVKALGLRLPILWMWTEPQHEFHNHALGPIVKHGYHALALNENRAAFDPILWDTRNGEWQGRIEQMWFRGTHGDVGGQLGGFLPARTLANVPLVWMVEKAEHCGLVLPDGWRERFPTDPSAPSVGTTRGWGKLFVLRARRRVGRDPSESRHPTAMVGPPRREWRIPVLRLSRRA</sequence>
<gene>
    <name evidence="2" type="ORF">DEA8626_03718</name>
</gene>
<feature type="domain" description="T6SS Phospholipase effector Tle1-like catalytic" evidence="1">
    <location>
        <begin position="33"/>
        <end position="283"/>
    </location>
</feature>
<evidence type="ECO:0000313" key="3">
    <source>
        <dbReference type="Proteomes" id="UP000244924"/>
    </source>
</evidence>
<dbReference type="SUPFAM" id="SSF53474">
    <property type="entry name" value="alpha/beta-Hydrolases"/>
    <property type="match status" value="1"/>
</dbReference>
<accession>A0A2R8BMM7</accession>
<dbReference type="Proteomes" id="UP000244924">
    <property type="component" value="Unassembled WGS sequence"/>
</dbReference>
<name>A0A2R8BMM7_9RHOB</name>
<proteinExistence type="predicted"/>
<organism evidence="2 3">
    <name type="scientific">Albidovulum aquaemixtae</name>
    <dbReference type="NCBI Taxonomy" id="1542388"/>
    <lineage>
        <taxon>Bacteria</taxon>
        <taxon>Pseudomonadati</taxon>
        <taxon>Pseudomonadota</taxon>
        <taxon>Alphaproteobacteria</taxon>
        <taxon>Rhodobacterales</taxon>
        <taxon>Paracoccaceae</taxon>
        <taxon>Albidovulum</taxon>
    </lineage>
</organism>
<dbReference type="AlphaFoldDB" id="A0A2R8BMM7"/>
<dbReference type="Pfam" id="PF09994">
    <property type="entry name" value="T6SS_Tle1-like_cat"/>
    <property type="match status" value="1"/>
</dbReference>
<dbReference type="InterPro" id="IPR018712">
    <property type="entry name" value="Tle1-like_cat"/>
</dbReference>
<dbReference type="PANTHER" id="PTHR33840:SF1">
    <property type="entry name" value="TLE1 PHOSPHOLIPASE DOMAIN-CONTAINING PROTEIN"/>
    <property type="match status" value="1"/>
</dbReference>
<protein>
    <recommendedName>
        <fullName evidence="1">T6SS Phospholipase effector Tle1-like catalytic domain-containing protein</fullName>
    </recommendedName>
</protein>
<dbReference type="OrthoDB" id="4378831at2"/>